<protein>
    <submittedName>
        <fullName evidence="2">Uncharacterized protein</fullName>
    </submittedName>
</protein>
<accession>A0ABS5TSC6</accession>
<dbReference type="EMBL" id="JAHBAY010000019">
    <property type="protein sequence ID" value="MBT0773683.1"/>
    <property type="molecule type" value="Genomic_DNA"/>
</dbReference>
<feature type="region of interest" description="Disordered" evidence="1">
    <location>
        <begin position="1"/>
        <end position="53"/>
    </location>
</feature>
<evidence type="ECO:0000313" key="3">
    <source>
        <dbReference type="Proteomes" id="UP001197247"/>
    </source>
</evidence>
<comment type="caution">
    <text evidence="2">The sequence shown here is derived from an EMBL/GenBank/DDBJ whole genome shotgun (WGS) entry which is preliminary data.</text>
</comment>
<proteinExistence type="predicted"/>
<organism evidence="2 3">
    <name type="scientific">Kineosporia corallincola</name>
    <dbReference type="NCBI Taxonomy" id="2835133"/>
    <lineage>
        <taxon>Bacteria</taxon>
        <taxon>Bacillati</taxon>
        <taxon>Actinomycetota</taxon>
        <taxon>Actinomycetes</taxon>
        <taxon>Kineosporiales</taxon>
        <taxon>Kineosporiaceae</taxon>
        <taxon>Kineosporia</taxon>
    </lineage>
</organism>
<dbReference type="RefSeq" id="WP_214160223.1">
    <property type="nucleotide sequence ID" value="NZ_JAHBAY010000019.1"/>
</dbReference>
<sequence>MPRTTHPAAGTGLAARSPTGISAGDHAPPRVHRAVVDHGLAPDAPPPQHHGSR</sequence>
<evidence type="ECO:0000313" key="2">
    <source>
        <dbReference type="EMBL" id="MBT0773683.1"/>
    </source>
</evidence>
<reference evidence="2 3" key="1">
    <citation type="submission" date="2021-05" db="EMBL/GenBank/DDBJ databases">
        <title>Kineosporia and Streptomyces sp. nov. two new marine actinobacteria isolated from Coral.</title>
        <authorList>
            <person name="Buangrab K."/>
            <person name="Sutthacheep M."/>
            <person name="Yeemin T."/>
            <person name="Harunari E."/>
            <person name="Igarashi Y."/>
            <person name="Kanchanasin P."/>
            <person name="Tanasupawat S."/>
            <person name="Phongsopitanun W."/>
        </authorList>
    </citation>
    <scope>NUCLEOTIDE SEQUENCE [LARGE SCALE GENOMIC DNA]</scope>
    <source>
        <strain evidence="2 3">J2-2</strain>
    </source>
</reference>
<name>A0ABS5TSC6_9ACTN</name>
<gene>
    <name evidence="2" type="ORF">KIH74_32360</name>
</gene>
<dbReference type="Proteomes" id="UP001197247">
    <property type="component" value="Unassembled WGS sequence"/>
</dbReference>
<evidence type="ECO:0000256" key="1">
    <source>
        <dbReference type="SAM" id="MobiDB-lite"/>
    </source>
</evidence>
<keyword evidence="3" id="KW-1185">Reference proteome</keyword>
<feature type="compositionally biased region" description="Pro residues" evidence="1">
    <location>
        <begin position="43"/>
        <end position="53"/>
    </location>
</feature>